<feature type="region of interest" description="Disordered" evidence="1">
    <location>
        <begin position="35"/>
        <end position="59"/>
    </location>
</feature>
<organism evidence="2 3">
    <name type="scientific">Prorocentrum cordatum</name>
    <dbReference type="NCBI Taxonomy" id="2364126"/>
    <lineage>
        <taxon>Eukaryota</taxon>
        <taxon>Sar</taxon>
        <taxon>Alveolata</taxon>
        <taxon>Dinophyceae</taxon>
        <taxon>Prorocentrales</taxon>
        <taxon>Prorocentraceae</taxon>
        <taxon>Prorocentrum</taxon>
    </lineage>
</organism>
<sequence length="120" mass="13477">DKLCTESLSAAELENLRAPAVKQGPHDLAKAYEEHKAAAEVRERPKNDTPSGLHTRASQALSKIKQLEKRLHRELDRQEPWRAGALVELEKSTQELAIDLDSHESKNKEVVLQISNEVHA</sequence>
<protein>
    <submittedName>
        <fullName evidence="2">Uncharacterized protein</fullName>
    </submittedName>
</protein>
<gene>
    <name evidence="2" type="ORF">PCOR1329_LOCUS26138</name>
</gene>
<evidence type="ECO:0000256" key="1">
    <source>
        <dbReference type="SAM" id="MobiDB-lite"/>
    </source>
</evidence>
<name>A0ABN9S372_9DINO</name>
<proteinExistence type="predicted"/>
<dbReference type="EMBL" id="CAUYUJ010009232">
    <property type="protein sequence ID" value="CAK0826205.1"/>
    <property type="molecule type" value="Genomic_DNA"/>
</dbReference>
<feature type="compositionally biased region" description="Basic and acidic residues" evidence="1">
    <location>
        <begin position="35"/>
        <end position="47"/>
    </location>
</feature>
<evidence type="ECO:0000313" key="3">
    <source>
        <dbReference type="Proteomes" id="UP001189429"/>
    </source>
</evidence>
<reference evidence="2" key="1">
    <citation type="submission" date="2023-10" db="EMBL/GenBank/DDBJ databases">
        <authorList>
            <person name="Chen Y."/>
            <person name="Shah S."/>
            <person name="Dougan E. K."/>
            <person name="Thang M."/>
            <person name="Chan C."/>
        </authorList>
    </citation>
    <scope>NUCLEOTIDE SEQUENCE [LARGE SCALE GENOMIC DNA]</scope>
</reference>
<accession>A0ABN9S372</accession>
<comment type="caution">
    <text evidence="2">The sequence shown here is derived from an EMBL/GenBank/DDBJ whole genome shotgun (WGS) entry which is preliminary data.</text>
</comment>
<keyword evidence="3" id="KW-1185">Reference proteome</keyword>
<dbReference type="Proteomes" id="UP001189429">
    <property type="component" value="Unassembled WGS sequence"/>
</dbReference>
<feature type="non-terminal residue" evidence="2">
    <location>
        <position position="1"/>
    </location>
</feature>
<evidence type="ECO:0000313" key="2">
    <source>
        <dbReference type="EMBL" id="CAK0826205.1"/>
    </source>
</evidence>
<feature type="compositionally biased region" description="Polar residues" evidence="1">
    <location>
        <begin position="48"/>
        <end position="59"/>
    </location>
</feature>
<feature type="non-terminal residue" evidence="2">
    <location>
        <position position="120"/>
    </location>
</feature>